<dbReference type="Proteomes" id="UP000220914">
    <property type="component" value="Unassembled WGS sequence"/>
</dbReference>
<evidence type="ECO:0000256" key="10">
    <source>
        <dbReference type="ARBA" id="ARBA00048109"/>
    </source>
</evidence>
<dbReference type="GO" id="GO:0005886">
    <property type="term" value="C:plasma membrane"/>
    <property type="evidence" value="ECO:0007669"/>
    <property type="project" value="TreeGrafter"/>
</dbReference>
<dbReference type="OrthoDB" id="9810950at2"/>
<evidence type="ECO:0000256" key="5">
    <source>
        <dbReference type="ARBA" id="ARBA00022516"/>
    </source>
</evidence>
<keyword evidence="6 14" id="KW-0808">Transferase</keyword>
<keyword evidence="9 14" id="KW-0012">Acyltransferase</keyword>
<evidence type="ECO:0000256" key="4">
    <source>
        <dbReference type="ARBA" id="ARBA00013244"/>
    </source>
</evidence>
<comment type="caution">
    <text evidence="14">The sequence shown here is derived from an EMBL/GenBank/DDBJ whole genome shotgun (WGS) entry which is preliminary data.</text>
</comment>
<dbReference type="GO" id="GO:0051701">
    <property type="term" value="P:biological process involved in interaction with host"/>
    <property type="evidence" value="ECO:0007669"/>
    <property type="project" value="TreeGrafter"/>
</dbReference>
<dbReference type="AlphaFoldDB" id="A0A2A7MTL3"/>
<evidence type="ECO:0000259" key="11">
    <source>
        <dbReference type="Pfam" id="PF03007"/>
    </source>
</evidence>
<evidence type="ECO:0000256" key="2">
    <source>
        <dbReference type="ARBA" id="ARBA00005189"/>
    </source>
</evidence>
<evidence type="ECO:0000313" key="14">
    <source>
        <dbReference type="EMBL" id="PEG34833.1"/>
    </source>
</evidence>
<evidence type="ECO:0000256" key="1">
    <source>
        <dbReference type="ARBA" id="ARBA00004771"/>
    </source>
</evidence>
<dbReference type="PANTHER" id="PTHR31650:SF1">
    <property type="entry name" value="WAX ESTER SYNTHASE_DIACYLGLYCEROL ACYLTRANSFERASE 4-RELATED"/>
    <property type="match status" value="1"/>
</dbReference>
<dbReference type="InterPro" id="IPR045034">
    <property type="entry name" value="O-acyltransferase_WSD1-like"/>
</dbReference>
<dbReference type="GO" id="GO:0004144">
    <property type="term" value="F:diacylglycerol O-acyltransferase activity"/>
    <property type="evidence" value="ECO:0007669"/>
    <property type="project" value="UniProtKB-EC"/>
</dbReference>
<comment type="pathway">
    <text evidence="1">Glycerolipid metabolism; triacylglycerol biosynthesis.</text>
</comment>
<comment type="similarity">
    <text evidence="3">Belongs to the long-chain O-acyltransferase family.</text>
</comment>
<protein>
    <recommendedName>
        <fullName evidence="4">diacylglycerol O-acyltransferase</fullName>
        <ecNumber evidence="4">2.3.1.20</ecNumber>
    </recommendedName>
</protein>
<comment type="catalytic activity">
    <reaction evidence="10">
        <text>an acyl-CoA + a 1,2-diacyl-sn-glycerol = a triacyl-sn-glycerol + CoA</text>
        <dbReference type="Rhea" id="RHEA:10868"/>
        <dbReference type="ChEBI" id="CHEBI:17815"/>
        <dbReference type="ChEBI" id="CHEBI:57287"/>
        <dbReference type="ChEBI" id="CHEBI:58342"/>
        <dbReference type="ChEBI" id="CHEBI:64615"/>
        <dbReference type="EC" id="2.3.1.20"/>
    </reaction>
</comment>
<dbReference type="EMBL" id="BLKS01000001">
    <property type="protein sequence ID" value="GFG50318.1"/>
    <property type="molecule type" value="Genomic_DNA"/>
</dbReference>
<dbReference type="UniPathway" id="UPA00282"/>
<comment type="pathway">
    <text evidence="2">Lipid metabolism.</text>
</comment>
<dbReference type="SUPFAM" id="SSF52777">
    <property type="entry name" value="CoA-dependent acyltransferases"/>
    <property type="match status" value="2"/>
</dbReference>
<reference evidence="14 15" key="1">
    <citation type="submission" date="2017-10" db="EMBL/GenBank/DDBJ databases">
        <title>The new phylogeny of genus Mycobacterium.</title>
        <authorList>
            <person name="Tortoli E."/>
            <person name="Trovato A."/>
            <person name="Cirillo D.M."/>
        </authorList>
    </citation>
    <scope>NUCLEOTIDE SEQUENCE [LARGE SCALE GENOMIC DNA]</scope>
    <source>
        <strain evidence="14 15">CCUG37673</strain>
    </source>
</reference>
<evidence type="ECO:0000256" key="8">
    <source>
        <dbReference type="ARBA" id="ARBA00023098"/>
    </source>
</evidence>
<dbReference type="RefSeq" id="WP_097942557.1">
    <property type="nucleotide sequence ID" value="NZ_BLKS01000001.1"/>
</dbReference>
<evidence type="ECO:0000256" key="6">
    <source>
        <dbReference type="ARBA" id="ARBA00022679"/>
    </source>
</evidence>
<feature type="domain" description="O-acyltransferase WSD1-like N-terminal" evidence="11">
    <location>
        <begin position="6"/>
        <end position="268"/>
    </location>
</feature>
<evidence type="ECO:0000313" key="16">
    <source>
        <dbReference type="Proteomes" id="UP000465302"/>
    </source>
</evidence>
<gene>
    <name evidence="14" type="ORF">CQY20_23895</name>
    <name evidence="13" type="ORF">MAGR_17590</name>
</gene>
<dbReference type="Pfam" id="PF03007">
    <property type="entry name" value="WS_DGAT_cat"/>
    <property type="match status" value="1"/>
</dbReference>
<keyword evidence="7" id="KW-0319">Glycerol metabolism</keyword>
<dbReference type="PANTHER" id="PTHR31650">
    <property type="entry name" value="O-ACYLTRANSFERASE (WSD1-LIKE) FAMILY PROTEIN"/>
    <property type="match status" value="1"/>
</dbReference>
<accession>A0A2A7MTL3</accession>
<dbReference type="EMBL" id="PDCP01000055">
    <property type="protein sequence ID" value="PEG34833.1"/>
    <property type="molecule type" value="Genomic_DNA"/>
</dbReference>
<dbReference type="InterPro" id="IPR004255">
    <property type="entry name" value="O-acyltransferase_WSD1_N"/>
</dbReference>
<reference evidence="13 16" key="2">
    <citation type="journal article" date="2019" name="Emerg. Microbes Infect.">
        <title>Comprehensive subspecies identification of 175 nontuberculous mycobacteria species based on 7547 genomic profiles.</title>
        <authorList>
            <person name="Matsumoto Y."/>
            <person name="Kinjo T."/>
            <person name="Motooka D."/>
            <person name="Nabeya D."/>
            <person name="Jung N."/>
            <person name="Uechi K."/>
            <person name="Horii T."/>
            <person name="Iida T."/>
            <person name="Fujita J."/>
            <person name="Nakamura S."/>
        </authorList>
    </citation>
    <scope>NUCLEOTIDE SEQUENCE [LARGE SCALE GENOMIC DNA]</scope>
    <source>
        <strain evidence="13 16">JCM 6377</strain>
    </source>
</reference>
<name>A0A2A7MTL3_MYCAG</name>
<dbReference type="GO" id="GO:0019432">
    <property type="term" value="P:triglyceride biosynthetic process"/>
    <property type="evidence" value="ECO:0007669"/>
    <property type="project" value="UniProtKB-UniPathway"/>
</dbReference>
<dbReference type="Gene3D" id="3.30.559.30">
    <property type="entry name" value="Nonribosomal peptide synthetase, condensation domain"/>
    <property type="match status" value="1"/>
</dbReference>
<dbReference type="InterPro" id="IPR023213">
    <property type="entry name" value="CAT-like_dom_sf"/>
</dbReference>
<dbReference type="EC" id="2.3.1.20" evidence="4"/>
<dbReference type="GO" id="GO:0006071">
    <property type="term" value="P:glycerol metabolic process"/>
    <property type="evidence" value="ECO:0007669"/>
    <property type="project" value="UniProtKB-KW"/>
</dbReference>
<reference evidence="13" key="3">
    <citation type="submission" date="2020-02" db="EMBL/GenBank/DDBJ databases">
        <authorList>
            <person name="Matsumoto Y."/>
            <person name="Motooka D."/>
            <person name="Nakamura S."/>
        </authorList>
    </citation>
    <scope>NUCLEOTIDE SEQUENCE</scope>
    <source>
        <strain evidence="13">JCM 6377</strain>
    </source>
</reference>
<keyword evidence="15" id="KW-1185">Reference proteome</keyword>
<evidence type="ECO:0000313" key="13">
    <source>
        <dbReference type="EMBL" id="GFG50318.1"/>
    </source>
</evidence>
<feature type="domain" description="O-acyltransferase WSD1 C-terminal" evidence="12">
    <location>
        <begin position="308"/>
        <end position="443"/>
    </location>
</feature>
<evidence type="ECO:0000313" key="15">
    <source>
        <dbReference type="Proteomes" id="UP000220914"/>
    </source>
</evidence>
<dbReference type="InterPro" id="IPR009721">
    <property type="entry name" value="O-acyltransferase_WSD1_C"/>
</dbReference>
<organism evidence="14 15">
    <name type="scientific">Mycolicibacterium agri</name>
    <name type="common">Mycobacterium agri</name>
    <dbReference type="NCBI Taxonomy" id="36811"/>
    <lineage>
        <taxon>Bacteria</taxon>
        <taxon>Bacillati</taxon>
        <taxon>Actinomycetota</taxon>
        <taxon>Actinomycetes</taxon>
        <taxon>Mycobacteriales</taxon>
        <taxon>Mycobacteriaceae</taxon>
        <taxon>Mycolicibacterium</taxon>
    </lineage>
</organism>
<evidence type="ECO:0000256" key="7">
    <source>
        <dbReference type="ARBA" id="ARBA00022798"/>
    </source>
</evidence>
<dbReference type="GO" id="GO:0001666">
    <property type="term" value="P:response to hypoxia"/>
    <property type="evidence" value="ECO:0007669"/>
    <property type="project" value="TreeGrafter"/>
</dbReference>
<sequence length="451" mass="48457">MPEFLRNSDAFVWSIERDPRLRSTIVSLILLDRSPDWSEVGRRFETLTRVVPKFSQRLASSPFPLPPRWENDPDFDLSFHLRRVAAPHDGDLDAVLEMVRVAAMADFDRARPLWEATLVDGMADGSAALLCKLHHSLTDGIGAVEMSRILFDLGEGQRDGQRDTAETPMSAGPIAVVRDAAVIGAKAAVSALTPLPRMLRDAVTNPVATVTDAVSTAGSVYRTMRPIAQPGSPIARHRTGIRRVGVIEVPMSTLHRAGSAAGGTLNDAFIAAVAAGLSRYHGKRGVKADHFVVCMPISIRTAQDPIGGNRATLMRFDVPAGDVDPAERIRRIHRQTTQARSEKSLAHTPFIAGVLNAMPRGYVSSVLRSVDFVASDVPGFSEPLRLAGAEVKLPIAFSPTIGAALNATLLSYVDTCAVGINVDTGAFPDFDVLSDCLNAGFREVLTLAADA</sequence>
<dbReference type="Pfam" id="PF06974">
    <property type="entry name" value="WS_DGAT_C"/>
    <property type="match status" value="1"/>
</dbReference>
<keyword evidence="8" id="KW-0443">Lipid metabolism</keyword>
<proteinExistence type="inferred from homology"/>
<keyword evidence="5" id="KW-0444">Lipid biosynthesis</keyword>
<evidence type="ECO:0000256" key="3">
    <source>
        <dbReference type="ARBA" id="ARBA00009587"/>
    </source>
</evidence>
<evidence type="ECO:0000256" key="9">
    <source>
        <dbReference type="ARBA" id="ARBA00023315"/>
    </source>
</evidence>
<dbReference type="Gene3D" id="3.30.559.10">
    <property type="entry name" value="Chloramphenicol acetyltransferase-like domain"/>
    <property type="match status" value="1"/>
</dbReference>
<dbReference type="Proteomes" id="UP000465302">
    <property type="component" value="Unassembled WGS sequence"/>
</dbReference>
<evidence type="ECO:0000259" key="12">
    <source>
        <dbReference type="Pfam" id="PF06974"/>
    </source>
</evidence>
<dbReference type="GO" id="GO:0071731">
    <property type="term" value="P:response to nitric oxide"/>
    <property type="evidence" value="ECO:0007669"/>
    <property type="project" value="TreeGrafter"/>
</dbReference>